<evidence type="ECO:0000313" key="5">
    <source>
        <dbReference type="EMBL" id="MFD2045695.1"/>
    </source>
</evidence>
<name>A0ABW4W4A9_9BACI</name>
<dbReference type="InterPro" id="IPR050639">
    <property type="entry name" value="SSR_resolvase"/>
</dbReference>
<evidence type="ECO:0000256" key="3">
    <source>
        <dbReference type="SAM" id="Coils"/>
    </source>
</evidence>
<accession>A0ABW4W4A9</accession>
<organism evidence="5 6">
    <name type="scientific">Ornithinibacillus salinisoli</name>
    <dbReference type="NCBI Taxonomy" id="1848459"/>
    <lineage>
        <taxon>Bacteria</taxon>
        <taxon>Bacillati</taxon>
        <taxon>Bacillota</taxon>
        <taxon>Bacilli</taxon>
        <taxon>Bacillales</taxon>
        <taxon>Bacillaceae</taxon>
        <taxon>Ornithinibacillus</taxon>
    </lineage>
</organism>
<keyword evidence="1" id="KW-0238">DNA-binding</keyword>
<dbReference type="EMBL" id="JBHUHQ010000020">
    <property type="protein sequence ID" value="MFD2045695.1"/>
    <property type="molecule type" value="Genomic_DNA"/>
</dbReference>
<reference evidence="6" key="1">
    <citation type="journal article" date="2019" name="Int. J. Syst. Evol. Microbiol.">
        <title>The Global Catalogue of Microorganisms (GCM) 10K type strain sequencing project: providing services to taxonomists for standard genome sequencing and annotation.</title>
        <authorList>
            <consortium name="The Broad Institute Genomics Platform"/>
            <consortium name="The Broad Institute Genome Sequencing Center for Infectious Disease"/>
            <person name="Wu L."/>
            <person name="Ma J."/>
        </authorList>
    </citation>
    <scope>NUCLEOTIDE SEQUENCE [LARGE SCALE GENOMIC DNA]</scope>
    <source>
        <strain evidence="6">R28</strain>
    </source>
</reference>
<feature type="domain" description="Recombinase zinc beta ribbon" evidence="4">
    <location>
        <begin position="17"/>
        <end position="73"/>
    </location>
</feature>
<comment type="caution">
    <text evidence="5">The sequence shown here is derived from an EMBL/GenBank/DDBJ whole genome shotgun (WGS) entry which is preliminary data.</text>
</comment>
<dbReference type="Pfam" id="PF13408">
    <property type="entry name" value="Zn_ribbon_recom"/>
    <property type="match status" value="1"/>
</dbReference>
<evidence type="ECO:0000259" key="4">
    <source>
        <dbReference type="Pfam" id="PF13408"/>
    </source>
</evidence>
<dbReference type="InterPro" id="IPR025827">
    <property type="entry name" value="Zn_ribbon_recom_dom"/>
</dbReference>
<feature type="coiled-coil region" evidence="3">
    <location>
        <begin position="99"/>
        <end position="126"/>
    </location>
</feature>
<keyword evidence="6" id="KW-1185">Reference proteome</keyword>
<proteinExistence type="predicted"/>
<dbReference type="PANTHER" id="PTHR30461">
    <property type="entry name" value="DNA-INVERTASE FROM LAMBDOID PROPHAGE"/>
    <property type="match status" value="1"/>
</dbReference>
<evidence type="ECO:0000313" key="6">
    <source>
        <dbReference type="Proteomes" id="UP001597383"/>
    </source>
</evidence>
<dbReference type="Proteomes" id="UP001597383">
    <property type="component" value="Unassembled WGS sequence"/>
</dbReference>
<keyword evidence="2" id="KW-0233">DNA recombination</keyword>
<evidence type="ECO:0000256" key="1">
    <source>
        <dbReference type="ARBA" id="ARBA00023125"/>
    </source>
</evidence>
<dbReference type="PANTHER" id="PTHR30461:SF2">
    <property type="entry name" value="SERINE RECOMBINASE PINE-RELATED"/>
    <property type="match status" value="1"/>
</dbReference>
<sequence>MKIRSYIPEKIHPGSYPLSELLKCPQCGGPMVQGNSNPMYKYYQCSKNKNSGSSVCLSNLVKKEYVEEYVLQDFLNQLKKKVSPKAIYSVTQSILGYELNPLESEASNQEKQIEKLKNEMFKAMDDSANPDLNLDVEMMNSSIASKQEAIYKKKSKLANINKQIELKQNDNLMDIIEYSIKNFEDFYQTLSDEERKMFFHSVIKEVHVTKGKGTKDRRINDVIYHFDLEDLNCLAEVE</sequence>
<evidence type="ECO:0000256" key="2">
    <source>
        <dbReference type="ARBA" id="ARBA00023172"/>
    </source>
</evidence>
<keyword evidence="3" id="KW-0175">Coiled coil</keyword>
<protein>
    <submittedName>
        <fullName evidence="5">Zinc ribbon domain-containing protein</fullName>
    </submittedName>
</protein>
<gene>
    <name evidence="5" type="ORF">ACFSJF_15575</name>
</gene>